<sequence length="124" mass="12817">MLVCTTFRIDMPEKPRSVLGSAAAAEVDQVPTQAPAEAGAAEPRAPWARESVPPWSPRSPMNIAVETRITTAASAASTAYPVRLGIGGTLMSGLSPRADGARGSGVDGNGEFIRQRRCGPVGIS</sequence>
<proteinExistence type="predicted"/>
<evidence type="ECO:0000256" key="1">
    <source>
        <dbReference type="SAM" id="MobiDB-lite"/>
    </source>
</evidence>
<reference evidence="2" key="1">
    <citation type="submission" date="2024-05" db="EMBL/GenBank/DDBJ databases">
        <title>Whole genome shotgun sequence of Streptomyces hygroscopicus NBRC 113678.</title>
        <authorList>
            <person name="Komaki H."/>
            <person name="Tamura T."/>
        </authorList>
    </citation>
    <scope>NUCLEOTIDE SEQUENCE</scope>
    <source>
        <strain evidence="2">N11-34</strain>
    </source>
</reference>
<comment type="caution">
    <text evidence="2">The sequence shown here is derived from an EMBL/GenBank/DDBJ whole genome shotgun (WGS) entry which is preliminary data.</text>
</comment>
<protein>
    <submittedName>
        <fullName evidence="2">Uncharacterized protein</fullName>
    </submittedName>
</protein>
<gene>
    <name evidence="2" type="ORF">TPA0910_24120</name>
</gene>
<evidence type="ECO:0000313" key="2">
    <source>
        <dbReference type="EMBL" id="GHJ27979.1"/>
    </source>
</evidence>
<organism evidence="2 3">
    <name type="scientific">Streptomyces hygroscopicus</name>
    <dbReference type="NCBI Taxonomy" id="1912"/>
    <lineage>
        <taxon>Bacteria</taxon>
        <taxon>Bacillati</taxon>
        <taxon>Actinomycetota</taxon>
        <taxon>Actinomycetes</taxon>
        <taxon>Kitasatosporales</taxon>
        <taxon>Streptomycetaceae</taxon>
        <taxon>Streptomyces</taxon>
        <taxon>Streptomyces violaceusniger group</taxon>
    </lineage>
</organism>
<feature type="region of interest" description="Disordered" evidence="1">
    <location>
        <begin position="94"/>
        <end position="113"/>
    </location>
</feature>
<feature type="region of interest" description="Disordered" evidence="1">
    <location>
        <begin position="32"/>
        <end position="59"/>
    </location>
</feature>
<name>A0ABQ3TXB1_STRHY</name>
<keyword evidence="3" id="KW-1185">Reference proteome</keyword>
<evidence type="ECO:0000313" key="3">
    <source>
        <dbReference type="Proteomes" id="UP001054854"/>
    </source>
</evidence>
<feature type="compositionally biased region" description="Low complexity" evidence="1">
    <location>
        <begin position="34"/>
        <end position="50"/>
    </location>
</feature>
<accession>A0ABQ3TXB1</accession>
<dbReference type="EMBL" id="BNEK01000003">
    <property type="protein sequence ID" value="GHJ27979.1"/>
    <property type="molecule type" value="Genomic_DNA"/>
</dbReference>
<dbReference type="Proteomes" id="UP001054854">
    <property type="component" value="Unassembled WGS sequence"/>
</dbReference>